<keyword evidence="3" id="KW-1185">Reference proteome</keyword>
<name>A0A5C3L6I8_COPMA</name>
<evidence type="ECO:0000256" key="1">
    <source>
        <dbReference type="SAM" id="MobiDB-lite"/>
    </source>
</evidence>
<evidence type="ECO:0000313" key="3">
    <source>
        <dbReference type="Proteomes" id="UP000307440"/>
    </source>
</evidence>
<organism evidence="2 3">
    <name type="scientific">Coprinopsis marcescibilis</name>
    <name type="common">Agaric fungus</name>
    <name type="synonym">Psathyrella marcescibilis</name>
    <dbReference type="NCBI Taxonomy" id="230819"/>
    <lineage>
        <taxon>Eukaryota</taxon>
        <taxon>Fungi</taxon>
        <taxon>Dikarya</taxon>
        <taxon>Basidiomycota</taxon>
        <taxon>Agaricomycotina</taxon>
        <taxon>Agaricomycetes</taxon>
        <taxon>Agaricomycetidae</taxon>
        <taxon>Agaricales</taxon>
        <taxon>Agaricineae</taxon>
        <taxon>Psathyrellaceae</taxon>
        <taxon>Coprinopsis</taxon>
    </lineage>
</organism>
<reference evidence="2 3" key="1">
    <citation type="journal article" date="2019" name="Nat. Ecol. Evol.">
        <title>Megaphylogeny resolves global patterns of mushroom evolution.</title>
        <authorList>
            <person name="Varga T."/>
            <person name="Krizsan K."/>
            <person name="Foldi C."/>
            <person name="Dima B."/>
            <person name="Sanchez-Garcia M."/>
            <person name="Sanchez-Ramirez S."/>
            <person name="Szollosi G.J."/>
            <person name="Szarkandi J.G."/>
            <person name="Papp V."/>
            <person name="Albert L."/>
            <person name="Andreopoulos W."/>
            <person name="Angelini C."/>
            <person name="Antonin V."/>
            <person name="Barry K.W."/>
            <person name="Bougher N.L."/>
            <person name="Buchanan P."/>
            <person name="Buyck B."/>
            <person name="Bense V."/>
            <person name="Catcheside P."/>
            <person name="Chovatia M."/>
            <person name="Cooper J."/>
            <person name="Damon W."/>
            <person name="Desjardin D."/>
            <person name="Finy P."/>
            <person name="Geml J."/>
            <person name="Haridas S."/>
            <person name="Hughes K."/>
            <person name="Justo A."/>
            <person name="Karasinski D."/>
            <person name="Kautmanova I."/>
            <person name="Kiss B."/>
            <person name="Kocsube S."/>
            <person name="Kotiranta H."/>
            <person name="LaButti K.M."/>
            <person name="Lechner B.E."/>
            <person name="Liimatainen K."/>
            <person name="Lipzen A."/>
            <person name="Lukacs Z."/>
            <person name="Mihaltcheva S."/>
            <person name="Morgado L.N."/>
            <person name="Niskanen T."/>
            <person name="Noordeloos M.E."/>
            <person name="Ohm R.A."/>
            <person name="Ortiz-Santana B."/>
            <person name="Ovrebo C."/>
            <person name="Racz N."/>
            <person name="Riley R."/>
            <person name="Savchenko A."/>
            <person name="Shiryaev A."/>
            <person name="Soop K."/>
            <person name="Spirin V."/>
            <person name="Szebenyi C."/>
            <person name="Tomsovsky M."/>
            <person name="Tulloss R.E."/>
            <person name="Uehling J."/>
            <person name="Grigoriev I.V."/>
            <person name="Vagvolgyi C."/>
            <person name="Papp T."/>
            <person name="Martin F.M."/>
            <person name="Miettinen O."/>
            <person name="Hibbett D.S."/>
            <person name="Nagy L.G."/>
        </authorList>
    </citation>
    <scope>NUCLEOTIDE SEQUENCE [LARGE SCALE GENOMIC DNA]</scope>
    <source>
        <strain evidence="2 3">CBS 121175</strain>
    </source>
</reference>
<feature type="region of interest" description="Disordered" evidence="1">
    <location>
        <begin position="1"/>
        <end position="20"/>
    </location>
</feature>
<dbReference type="Proteomes" id="UP000307440">
    <property type="component" value="Unassembled WGS sequence"/>
</dbReference>
<accession>A0A5C3L6I8</accession>
<evidence type="ECO:0000313" key="2">
    <source>
        <dbReference type="EMBL" id="TFK28285.1"/>
    </source>
</evidence>
<dbReference type="AlphaFoldDB" id="A0A5C3L6I8"/>
<proteinExistence type="predicted"/>
<protein>
    <submittedName>
        <fullName evidence="2">Uncharacterized protein</fullName>
    </submittedName>
</protein>
<sequence length="74" mass="8034">MSVLASGHISTSSFFSSSSPLFLDSASTRAAESITWPTIYAGISCPRLVPEMTSLNRLERLRSFTPVYLLSGPH</sequence>
<gene>
    <name evidence="2" type="ORF">FA15DRAFT_665505</name>
</gene>
<dbReference type="EMBL" id="ML210157">
    <property type="protein sequence ID" value="TFK28285.1"/>
    <property type="molecule type" value="Genomic_DNA"/>
</dbReference>